<evidence type="ECO:0000256" key="5">
    <source>
        <dbReference type="ARBA" id="ARBA00023136"/>
    </source>
</evidence>
<evidence type="ECO:0000256" key="2">
    <source>
        <dbReference type="ARBA" id="ARBA00009565"/>
    </source>
</evidence>
<dbReference type="Proteomes" id="UP000694890">
    <property type="component" value="Unplaced"/>
</dbReference>
<evidence type="ECO:0000313" key="8">
    <source>
        <dbReference type="Proteomes" id="UP000694890"/>
    </source>
</evidence>
<keyword evidence="5 7" id="KW-0472">Membrane</keyword>
<protein>
    <submittedName>
        <fullName evidence="9">Membrane-spanning 4-domains subfamily A member 4D</fullName>
    </submittedName>
</protein>
<evidence type="ECO:0000256" key="6">
    <source>
        <dbReference type="SAM" id="MobiDB-lite"/>
    </source>
</evidence>
<accession>A0AAJ8DLT3</accession>
<evidence type="ECO:0000256" key="1">
    <source>
        <dbReference type="ARBA" id="ARBA00004141"/>
    </source>
</evidence>
<feature type="transmembrane region" description="Helical" evidence="7">
    <location>
        <begin position="72"/>
        <end position="92"/>
    </location>
</feature>
<proteinExistence type="inferred from homology"/>
<feature type="transmembrane region" description="Helical" evidence="7">
    <location>
        <begin position="152"/>
        <end position="172"/>
    </location>
</feature>
<reference evidence="9" key="1">
    <citation type="submission" date="2025-08" db="UniProtKB">
        <authorList>
            <consortium name="RefSeq"/>
        </authorList>
    </citation>
    <scope>IDENTIFICATION</scope>
    <source>
        <tissue evidence="9">Brain</tissue>
    </source>
</reference>
<evidence type="ECO:0000256" key="3">
    <source>
        <dbReference type="ARBA" id="ARBA00022692"/>
    </source>
</evidence>
<dbReference type="AlphaFoldDB" id="A0AAJ8DLT3"/>
<dbReference type="RefSeq" id="XP_050923830.1">
    <property type="nucleotide sequence ID" value="XM_051067873.1"/>
</dbReference>
<evidence type="ECO:0000256" key="7">
    <source>
        <dbReference type="SAM" id="Phobius"/>
    </source>
</evidence>
<feature type="region of interest" description="Disordered" evidence="6">
    <location>
        <begin position="201"/>
        <end position="229"/>
    </location>
</feature>
<feature type="compositionally biased region" description="Pro residues" evidence="6">
    <location>
        <begin position="216"/>
        <end position="229"/>
    </location>
</feature>
<dbReference type="InterPro" id="IPR007237">
    <property type="entry name" value="CD20-like"/>
</dbReference>
<comment type="similarity">
    <text evidence="2">Belongs to the MS4A family.</text>
</comment>
<evidence type="ECO:0000256" key="4">
    <source>
        <dbReference type="ARBA" id="ARBA00022989"/>
    </source>
</evidence>
<dbReference type="PANTHER" id="PTHR23320:SF128">
    <property type="entry name" value="MEMBRANE-SPANNING 4-DOMAINS SUBFAMILY A MEMBER 4A"/>
    <property type="match status" value="1"/>
</dbReference>
<dbReference type="GO" id="GO:0016020">
    <property type="term" value="C:membrane"/>
    <property type="evidence" value="ECO:0007669"/>
    <property type="project" value="UniProtKB-SubCell"/>
</dbReference>
<keyword evidence="4 7" id="KW-1133">Transmembrane helix</keyword>
<dbReference type="KEGG" id="lcf:108891944"/>
<feature type="transmembrane region" description="Helical" evidence="7">
    <location>
        <begin position="43"/>
        <end position="66"/>
    </location>
</feature>
<dbReference type="InterPro" id="IPR030417">
    <property type="entry name" value="MS4A"/>
</dbReference>
<dbReference type="Pfam" id="PF04103">
    <property type="entry name" value="CD20"/>
    <property type="match status" value="1"/>
</dbReference>
<name>A0AAJ8DLT3_LATCA</name>
<comment type="subcellular location">
    <subcellularLocation>
        <location evidence="1">Membrane</location>
        <topology evidence="1">Multi-pass membrane protein</topology>
    </subcellularLocation>
</comment>
<keyword evidence="3 7" id="KW-0812">Transmembrane</keyword>
<gene>
    <name evidence="9" type="primary">LOC108891944</name>
</gene>
<dbReference type="GeneID" id="108891944"/>
<organism evidence="8 9">
    <name type="scientific">Lates calcarifer</name>
    <name type="common">Barramundi</name>
    <name type="synonym">Holocentrus calcarifer</name>
    <dbReference type="NCBI Taxonomy" id="8187"/>
    <lineage>
        <taxon>Eukaryota</taxon>
        <taxon>Metazoa</taxon>
        <taxon>Chordata</taxon>
        <taxon>Craniata</taxon>
        <taxon>Vertebrata</taxon>
        <taxon>Euteleostomi</taxon>
        <taxon>Actinopterygii</taxon>
        <taxon>Neopterygii</taxon>
        <taxon>Teleostei</taxon>
        <taxon>Neoteleostei</taxon>
        <taxon>Acanthomorphata</taxon>
        <taxon>Carangaria</taxon>
        <taxon>Carangaria incertae sedis</taxon>
        <taxon>Centropomidae</taxon>
        <taxon>Lates</taxon>
    </lineage>
</organism>
<sequence>MSSSVSTTVGGVVVVTHVHPTPQGAMPQLPVGIQKFSRASPMALGTVQIMIGLITLLFGIVMVIHADTLGDFSGVFVWGALIYIIAGSLTVAAGKSPNRYQVNLILLFSVVTAVASSVATILCSLDAAGVVIPCHDYACPLYQTQTKGFSGVLAVFHVLAFVVSITVAAFCCNATCNCCQQAPSYVVVPVNASVTAQALPSAPPYTDTDPHLEPRYPWPPPPPYTTVVN</sequence>
<evidence type="ECO:0000313" key="9">
    <source>
        <dbReference type="RefSeq" id="XP_050923830.1"/>
    </source>
</evidence>
<dbReference type="PANTHER" id="PTHR23320">
    <property type="entry name" value="MEMBRANE-SPANNING 4-DOMAINS SUBFAMILY A MS4A -RELATED"/>
    <property type="match status" value="1"/>
</dbReference>
<feature type="transmembrane region" description="Helical" evidence="7">
    <location>
        <begin position="104"/>
        <end position="132"/>
    </location>
</feature>